<feature type="compositionally biased region" description="Gly residues" evidence="1">
    <location>
        <begin position="156"/>
        <end position="173"/>
    </location>
</feature>
<organism evidence="2 3">
    <name type="scientific">Blyttiomyces helicus</name>
    <dbReference type="NCBI Taxonomy" id="388810"/>
    <lineage>
        <taxon>Eukaryota</taxon>
        <taxon>Fungi</taxon>
        <taxon>Fungi incertae sedis</taxon>
        <taxon>Chytridiomycota</taxon>
        <taxon>Chytridiomycota incertae sedis</taxon>
        <taxon>Chytridiomycetes</taxon>
        <taxon>Chytridiomycetes incertae sedis</taxon>
        <taxon>Blyttiomyces</taxon>
    </lineage>
</organism>
<feature type="compositionally biased region" description="Basic and acidic residues" evidence="1">
    <location>
        <begin position="408"/>
        <end position="417"/>
    </location>
</feature>
<feature type="compositionally biased region" description="Acidic residues" evidence="1">
    <location>
        <begin position="391"/>
        <end position="407"/>
    </location>
</feature>
<dbReference type="AlphaFoldDB" id="A0A4V1IS74"/>
<evidence type="ECO:0000313" key="3">
    <source>
        <dbReference type="Proteomes" id="UP000269721"/>
    </source>
</evidence>
<sequence length="514" mass="51678">MHYGYMISEDRPLYGPYEPSMGTNKGGSAKLNCYVAVQDTIREIIAQKMKDSQDCYTRDFNIGRAHINYEAGDKNSGTRAMLTLESETRFFELTRIALSGDTRDICIAFGDPLPGAEGGSGGRGGGGGGGGGGAAGGGGGGGVGSGAGGRANSRGSGDGGDSPDTRGGGGNAAARPYGGGYVVGGAHQRGGGVSPAGGSADRANVLPGDWRDLHHAASEGCAGVSPGGGCAHSADVVPGGGRVAAGDSLPGGVGPDGGGVVYGAVRANRDDLLGCGSTDGDVSGNTGGVQGGGCLGSSDVLSGGVGADSGAGGREAGDRNSFKWGEAVEMHYYCADLIADEPTPRQTSNVLANFLVGAAISLRASCLSSLGVNKQAFGLRAQRERNRCKEDEDDEDELDLDLDYGEADGEHGDDSERRRGRLGAAAQGARYVSTSTGSDPVGGPSSSSTPASAAVDPDTIVALGAGASDSQTRLRCPSGPRGSHPHRLPHYLHPPRLDPTITADMQPRGRSWHG</sequence>
<dbReference type="Proteomes" id="UP000269721">
    <property type="component" value="Unassembled WGS sequence"/>
</dbReference>
<feature type="region of interest" description="Disordered" evidence="1">
    <location>
        <begin position="117"/>
        <end position="173"/>
    </location>
</feature>
<gene>
    <name evidence="2" type="ORF">BDK51DRAFT_37950</name>
</gene>
<feature type="region of interest" description="Disordered" evidence="1">
    <location>
        <begin position="382"/>
        <end position="514"/>
    </location>
</feature>
<reference evidence="3" key="1">
    <citation type="journal article" date="2018" name="Nat. Microbiol.">
        <title>Leveraging single-cell genomics to expand the fungal tree of life.</title>
        <authorList>
            <person name="Ahrendt S.R."/>
            <person name="Quandt C.A."/>
            <person name="Ciobanu D."/>
            <person name="Clum A."/>
            <person name="Salamov A."/>
            <person name="Andreopoulos B."/>
            <person name="Cheng J.F."/>
            <person name="Woyke T."/>
            <person name="Pelin A."/>
            <person name="Henrissat B."/>
            <person name="Reynolds N.K."/>
            <person name="Benny G.L."/>
            <person name="Smith M.E."/>
            <person name="James T.Y."/>
            <person name="Grigoriev I.V."/>
        </authorList>
    </citation>
    <scope>NUCLEOTIDE SEQUENCE [LARGE SCALE GENOMIC DNA]</scope>
</reference>
<evidence type="ECO:0000313" key="2">
    <source>
        <dbReference type="EMBL" id="RKO92567.1"/>
    </source>
</evidence>
<feature type="compositionally biased region" description="Gly residues" evidence="1">
    <location>
        <begin position="117"/>
        <end position="149"/>
    </location>
</feature>
<proteinExistence type="predicted"/>
<accession>A0A4V1IS74</accession>
<dbReference type="EMBL" id="KZ994583">
    <property type="protein sequence ID" value="RKO92567.1"/>
    <property type="molecule type" value="Genomic_DNA"/>
</dbReference>
<feature type="compositionally biased region" description="Low complexity" evidence="1">
    <location>
        <begin position="422"/>
        <end position="458"/>
    </location>
</feature>
<evidence type="ECO:0000256" key="1">
    <source>
        <dbReference type="SAM" id="MobiDB-lite"/>
    </source>
</evidence>
<keyword evidence="3" id="KW-1185">Reference proteome</keyword>
<name>A0A4V1IS74_9FUNG</name>
<protein>
    <submittedName>
        <fullName evidence="2">Uncharacterized protein</fullName>
    </submittedName>
</protein>